<reference evidence="2 3" key="1">
    <citation type="journal article" date="2013" name="Curr. Biol.">
        <title>The Genome of the Foraminiferan Reticulomyxa filosa.</title>
        <authorList>
            <person name="Glockner G."/>
            <person name="Hulsmann N."/>
            <person name="Schleicher M."/>
            <person name="Noegel A.A."/>
            <person name="Eichinger L."/>
            <person name="Gallinger C."/>
            <person name="Pawlowski J."/>
            <person name="Sierra R."/>
            <person name="Euteneuer U."/>
            <person name="Pillet L."/>
            <person name="Moustafa A."/>
            <person name="Platzer M."/>
            <person name="Groth M."/>
            <person name="Szafranski K."/>
            <person name="Schliwa M."/>
        </authorList>
    </citation>
    <scope>NUCLEOTIDE SEQUENCE [LARGE SCALE GENOMIC DNA]</scope>
</reference>
<feature type="compositionally biased region" description="Basic residues" evidence="1">
    <location>
        <begin position="46"/>
        <end position="64"/>
    </location>
</feature>
<feature type="region of interest" description="Disordered" evidence="1">
    <location>
        <begin position="1"/>
        <end position="139"/>
    </location>
</feature>
<name>X6NF49_RETFI</name>
<evidence type="ECO:0000313" key="3">
    <source>
        <dbReference type="Proteomes" id="UP000023152"/>
    </source>
</evidence>
<comment type="caution">
    <text evidence="2">The sequence shown here is derived from an EMBL/GenBank/DDBJ whole genome shotgun (WGS) entry which is preliminary data.</text>
</comment>
<evidence type="ECO:0000313" key="2">
    <source>
        <dbReference type="EMBL" id="ETO24930.1"/>
    </source>
</evidence>
<accession>X6NF49</accession>
<dbReference type="EMBL" id="ASPP01008857">
    <property type="protein sequence ID" value="ETO24930.1"/>
    <property type="molecule type" value="Genomic_DNA"/>
</dbReference>
<feature type="compositionally biased region" description="Basic and acidic residues" evidence="1">
    <location>
        <begin position="1"/>
        <end position="13"/>
    </location>
</feature>
<feature type="compositionally biased region" description="Basic and acidic residues" evidence="1">
    <location>
        <begin position="20"/>
        <end position="29"/>
    </location>
</feature>
<feature type="non-terminal residue" evidence="2">
    <location>
        <position position="139"/>
    </location>
</feature>
<organism evidence="2 3">
    <name type="scientific">Reticulomyxa filosa</name>
    <dbReference type="NCBI Taxonomy" id="46433"/>
    <lineage>
        <taxon>Eukaryota</taxon>
        <taxon>Sar</taxon>
        <taxon>Rhizaria</taxon>
        <taxon>Retaria</taxon>
        <taxon>Foraminifera</taxon>
        <taxon>Monothalamids</taxon>
        <taxon>Reticulomyxidae</taxon>
        <taxon>Reticulomyxa</taxon>
    </lineage>
</organism>
<keyword evidence="3" id="KW-1185">Reference proteome</keyword>
<sequence length="139" mass="16239">MQAEKPQEQAKEPKKSKKRLVNEEPKEGSDLPENENIQIKQDVHRNISKQKIKKTKTITKIKGQSKKEKKEKENEIKKLQEQLSSEKTAHYNEVVELQKKVERMSEEKSEQEAKQQDVTREMQQLKKKLSSSPDNSATL</sequence>
<dbReference type="AlphaFoldDB" id="X6NF49"/>
<protein>
    <submittedName>
        <fullName evidence="2">Uncharacterized protein</fullName>
    </submittedName>
</protein>
<feature type="compositionally biased region" description="Basic and acidic residues" evidence="1">
    <location>
        <begin position="65"/>
        <end position="80"/>
    </location>
</feature>
<dbReference type="Proteomes" id="UP000023152">
    <property type="component" value="Unassembled WGS sequence"/>
</dbReference>
<proteinExistence type="predicted"/>
<evidence type="ECO:0000256" key="1">
    <source>
        <dbReference type="SAM" id="MobiDB-lite"/>
    </source>
</evidence>
<feature type="compositionally biased region" description="Polar residues" evidence="1">
    <location>
        <begin position="130"/>
        <end position="139"/>
    </location>
</feature>
<feature type="compositionally biased region" description="Basic and acidic residues" evidence="1">
    <location>
        <begin position="96"/>
        <end position="124"/>
    </location>
</feature>
<gene>
    <name evidence="2" type="ORF">RFI_12229</name>
</gene>